<keyword evidence="7 8" id="KW-0520">NAD</keyword>
<evidence type="ECO:0000256" key="4">
    <source>
        <dbReference type="ARBA" id="ARBA00022643"/>
    </source>
</evidence>
<keyword evidence="3 8" id="KW-0285">Flavoprotein</keyword>
<evidence type="ECO:0000256" key="7">
    <source>
        <dbReference type="ARBA" id="ARBA00023027"/>
    </source>
</evidence>
<accession>A0ABS6SH13</accession>
<proteinExistence type="inferred from homology"/>
<protein>
    <recommendedName>
        <fullName evidence="8">Putative NAD(P)H nitroreductase</fullName>
        <ecNumber evidence="8">1.-.-.-</ecNumber>
    </recommendedName>
</protein>
<feature type="domain" description="Nitroreductase" evidence="9">
    <location>
        <begin position="19"/>
        <end position="175"/>
    </location>
</feature>
<evidence type="ECO:0000313" key="10">
    <source>
        <dbReference type="EMBL" id="MBV7257697.1"/>
    </source>
</evidence>
<comment type="similarity">
    <text evidence="2 8">Belongs to the nitroreductase family.</text>
</comment>
<dbReference type="InterPro" id="IPR026021">
    <property type="entry name" value="YdjA-like"/>
</dbReference>
<dbReference type="CDD" id="cd02135">
    <property type="entry name" value="YdjA-like"/>
    <property type="match status" value="1"/>
</dbReference>
<dbReference type="InterPro" id="IPR029479">
    <property type="entry name" value="Nitroreductase"/>
</dbReference>
<dbReference type="RefSeq" id="WP_218446531.1">
    <property type="nucleotide sequence ID" value="NZ_JAGSPA010000004.1"/>
</dbReference>
<dbReference type="PANTHER" id="PTHR43821">
    <property type="entry name" value="NAD(P)H NITROREDUCTASE YDJA-RELATED"/>
    <property type="match status" value="1"/>
</dbReference>
<comment type="cofactor">
    <cofactor evidence="1 8">
        <name>FMN</name>
        <dbReference type="ChEBI" id="CHEBI:58210"/>
    </cofactor>
</comment>
<dbReference type="PANTHER" id="PTHR43821:SF1">
    <property type="entry name" value="NAD(P)H NITROREDUCTASE YDJA-RELATED"/>
    <property type="match status" value="1"/>
</dbReference>
<evidence type="ECO:0000256" key="8">
    <source>
        <dbReference type="PIRNR" id="PIRNR000232"/>
    </source>
</evidence>
<evidence type="ECO:0000256" key="6">
    <source>
        <dbReference type="ARBA" id="ARBA00023002"/>
    </source>
</evidence>
<keyword evidence="6 8" id="KW-0560">Oxidoreductase</keyword>
<organism evidence="10 11">
    <name type="scientific">Pacificimonas pallii</name>
    <dbReference type="NCBI Taxonomy" id="2827236"/>
    <lineage>
        <taxon>Bacteria</taxon>
        <taxon>Pseudomonadati</taxon>
        <taxon>Pseudomonadota</taxon>
        <taxon>Alphaproteobacteria</taxon>
        <taxon>Sphingomonadales</taxon>
        <taxon>Sphingosinicellaceae</taxon>
        <taxon>Pacificimonas</taxon>
    </lineage>
</organism>
<dbReference type="Proteomes" id="UP000722336">
    <property type="component" value="Unassembled WGS sequence"/>
</dbReference>
<name>A0ABS6SH13_9SPHN</name>
<dbReference type="Pfam" id="PF00881">
    <property type="entry name" value="Nitroreductase"/>
    <property type="match status" value="1"/>
</dbReference>
<dbReference type="EC" id="1.-.-.-" evidence="8"/>
<evidence type="ECO:0000313" key="11">
    <source>
        <dbReference type="Proteomes" id="UP000722336"/>
    </source>
</evidence>
<dbReference type="InterPro" id="IPR052530">
    <property type="entry name" value="NAD(P)H_nitroreductase"/>
</dbReference>
<evidence type="ECO:0000259" key="9">
    <source>
        <dbReference type="Pfam" id="PF00881"/>
    </source>
</evidence>
<evidence type="ECO:0000256" key="1">
    <source>
        <dbReference type="ARBA" id="ARBA00001917"/>
    </source>
</evidence>
<evidence type="ECO:0000256" key="3">
    <source>
        <dbReference type="ARBA" id="ARBA00022630"/>
    </source>
</evidence>
<comment type="caution">
    <text evidence="10">The sequence shown here is derived from an EMBL/GenBank/DDBJ whole genome shotgun (WGS) entry which is preliminary data.</text>
</comment>
<keyword evidence="11" id="KW-1185">Reference proteome</keyword>
<gene>
    <name evidence="10" type="ORF">KCG44_12965</name>
</gene>
<sequence length="196" mass="21517">MPPTPEPMNDRSTPLALLMSRRSGRPRDMVEPAPDAEELTAILTAATRVPDHGKIAPWRFVVIPRDRRDAFAAMLHAAYAEERPNAGRLEGKAIDDFAQQAPLLIAVLHRPDPSRSIPLKEQEWSAAAAAMTLEHAVHASGYVSGWLTGWAAYSKSVTRALGEEGDTIIGFFFIGSPGKTLIERPRPELDEVVSTW</sequence>
<dbReference type="PIRSF" id="PIRSF000232">
    <property type="entry name" value="YdjA"/>
    <property type="match status" value="1"/>
</dbReference>
<evidence type="ECO:0000256" key="2">
    <source>
        <dbReference type="ARBA" id="ARBA00007118"/>
    </source>
</evidence>
<reference evidence="10 11" key="1">
    <citation type="submission" date="2021-04" db="EMBL/GenBank/DDBJ databases">
        <authorList>
            <person name="Pira H."/>
            <person name="Risdian C."/>
            <person name="Wink J."/>
        </authorList>
    </citation>
    <scope>NUCLEOTIDE SEQUENCE [LARGE SCALE GENOMIC DNA]</scope>
    <source>
        <strain evidence="10 11">WHA3</strain>
    </source>
</reference>
<keyword evidence="4 8" id="KW-0288">FMN</keyword>
<dbReference type="EMBL" id="JAGSPA010000004">
    <property type="protein sequence ID" value="MBV7257697.1"/>
    <property type="molecule type" value="Genomic_DNA"/>
</dbReference>
<keyword evidence="5 8" id="KW-0521">NADP</keyword>
<evidence type="ECO:0000256" key="5">
    <source>
        <dbReference type="ARBA" id="ARBA00022857"/>
    </source>
</evidence>